<sequence length="177" mass="19583">MSDNTTKSCCSCGSSCCEPQQEKKRVVIDFLYLDLTVCERCQDTESNLDSAIKELSVVLQAAGYEVEVNRINITSPELAVQYEFLSSPTIRVNGKDIAMEVRETLCQECGDLCGSETECRSWIYEGVEYSEPPKAMIIEAVLKEVFGSTGKPAAKKPYVMPKNLVTFFAGLAEKHGK</sequence>
<gene>
    <name evidence="1" type="ORF">SDC9_77467</name>
</gene>
<dbReference type="InterPro" id="IPR021219">
    <property type="entry name" value="DUF2703"/>
</dbReference>
<dbReference type="InterPro" id="IPR036249">
    <property type="entry name" value="Thioredoxin-like_sf"/>
</dbReference>
<evidence type="ECO:0000313" key="1">
    <source>
        <dbReference type="EMBL" id="MPM30914.1"/>
    </source>
</evidence>
<dbReference type="EMBL" id="VSSQ01005925">
    <property type="protein sequence ID" value="MPM30914.1"/>
    <property type="molecule type" value="Genomic_DNA"/>
</dbReference>
<organism evidence="1">
    <name type="scientific">bioreactor metagenome</name>
    <dbReference type="NCBI Taxonomy" id="1076179"/>
    <lineage>
        <taxon>unclassified sequences</taxon>
        <taxon>metagenomes</taxon>
        <taxon>ecological metagenomes</taxon>
    </lineage>
</organism>
<dbReference type="Pfam" id="PF10865">
    <property type="entry name" value="DUF2703"/>
    <property type="match status" value="1"/>
</dbReference>
<reference evidence="1" key="1">
    <citation type="submission" date="2019-08" db="EMBL/GenBank/DDBJ databases">
        <authorList>
            <person name="Kucharzyk K."/>
            <person name="Murdoch R.W."/>
            <person name="Higgins S."/>
            <person name="Loffler F."/>
        </authorList>
    </citation>
    <scope>NUCLEOTIDE SEQUENCE</scope>
</reference>
<accession>A0A644YY60</accession>
<dbReference type="AlphaFoldDB" id="A0A644YY60"/>
<comment type="caution">
    <text evidence="1">The sequence shown here is derived from an EMBL/GenBank/DDBJ whole genome shotgun (WGS) entry which is preliminary data.</text>
</comment>
<name>A0A644YY60_9ZZZZ</name>
<protein>
    <submittedName>
        <fullName evidence="1">Uncharacterized protein</fullName>
    </submittedName>
</protein>
<dbReference type="SUPFAM" id="SSF52833">
    <property type="entry name" value="Thioredoxin-like"/>
    <property type="match status" value="1"/>
</dbReference>
<proteinExistence type="predicted"/>